<evidence type="ECO:0008006" key="7">
    <source>
        <dbReference type="Google" id="ProtNLM"/>
    </source>
</evidence>
<feature type="transmembrane region" description="Helical" evidence="4">
    <location>
        <begin position="248"/>
        <end position="268"/>
    </location>
</feature>
<evidence type="ECO:0000256" key="2">
    <source>
        <dbReference type="ARBA" id="ARBA00022448"/>
    </source>
</evidence>
<dbReference type="Gene3D" id="1.20.58.340">
    <property type="entry name" value="Magnesium transport protein CorA, transmembrane region"/>
    <property type="match status" value="1"/>
</dbReference>
<dbReference type="PANTHER" id="PTHR46494">
    <property type="entry name" value="CORA FAMILY METAL ION TRANSPORTER (EUROFUNG)"/>
    <property type="match status" value="1"/>
</dbReference>
<dbReference type="GO" id="GO:0005886">
    <property type="term" value="C:plasma membrane"/>
    <property type="evidence" value="ECO:0007669"/>
    <property type="project" value="UniProtKB-SubCell"/>
</dbReference>
<organism evidence="5 6">
    <name type="scientific">Candidatus Zambryskibacteria bacterium RIFCSPHIGHO2_02_38_10.5</name>
    <dbReference type="NCBI Taxonomy" id="1802742"/>
    <lineage>
        <taxon>Bacteria</taxon>
        <taxon>Candidatus Zambryskiibacteriota</taxon>
    </lineage>
</organism>
<protein>
    <recommendedName>
        <fullName evidence="7">Magnesium transporter CorA</fullName>
    </recommendedName>
</protein>
<evidence type="ECO:0000256" key="4">
    <source>
        <dbReference type="SAM" id="Phobius"/>
    </source>
</evidence>
<reference evidence="5 6" key="1">
    <citation type="journal article" date="2016" name="Nat. Commun.">
        <title>Thousands of microbial genomes shed light on interconnected biogeochemical processes in an aquifer system.</title>
        <authorList>
            <person name="Anantharaman K."/>
            <person name="Brown C.T."/>
            <person name="Hug L.A."/>
            <person name="Sharon I."/>
            <person name="Castelle C.J."/>
            <person name="Probst A.J."/>
            <person name="Thomas B.C."/>
            <person name="Singh A."/>
            <person name="Wilkins M.J."/>
            <person name="Karaoz U."/>
            <person name="Brodie E.L."/>
            <person name="Williams K.H."/>
            <person name="Hubbard S.S."/>
            <person name="Banfield J.F."/>
        </authorList>
    </citation>
    <scope>NUCLEOTIDE SEQUENCE [LARGE SCALE GENOMIC DNA]</scope>
</reference>
<dbReference type="GO" id="GO:0015087">
    <property type="term" value="F:cobalt ion transmembrane transporter activity"/>
    <property type="evidence" value="ECO:0007669"/>
    <property type="project" value="TreeGrafter"/>
</dbReference>
<name>A0A1G2T634_9BACT</name>
<accession>A0A1G2T634</accession>
<dbReference type="SUPFAM" id="SSF143865">
    <property type="entry name" value="CorA soluble domain-like"/>
    <property type="match status" value="1"/>
</dbReference>
<evidence type="ECO:0000256" key="3">
    <source>
        <dbReference type="ARBA" id="ARBA00022475"/>
    </source>
</evidence>
<dbReference type="GO" id="GO:0000287">
    <property type="term" value="F:magnesium ion binding"/>
    <property type="evidence" value="ECO:0007669"/>
    <property type="project" value="TreeGrafter"/>
</dbReference>
<dbReference type="Proteomes" id="UP000179264">
    <property type="component" value="Unassembled WGS sequence"/>
</dbReference>
<dbReference type="EMBL" id="MHVL01000039">
    <property type="protein sequence ID" value="OHA92723.1"/>
    <property type="molecule type" value="Genomic_DNA"/>
</dbReference>
<sequence length="269" mass="31356">MIKTYKLNRETWVDIDNGTPEEINSVMDKYGIHPFVAKELFSSTPKPRIEFHDQYIYCILHFPASKHTHSKDKNQEVDFIIGKDTLITARYDTIDALHKLGKDLEVEEVLDKGNHIYNHSHIIFTRLLRGLYTGVFEELEYIEDTIENITSNIFKKKEREMVVSISEITRTLLDFKRVTDLHQEILEALKERGQEIFGNEFANEMEVIILDFLKINTTIKSNLEMLRELRETDYSLLSAKQNEKLSQWTIIGSVLLILGIIATIATIFF</sequence>
<evidence type="ECO:0000313" key="5">
    <source>
        <dbReference type="EMBL" id="OHA92723.1"/>
    </source>
</evidence>
<keyword evidence="4" id="KW-0472">Membrane</keyword>
<evidence type="ECO:0000256" key="1">
    <source>
        <dbReference type="ARBA" id="ARBA00004651"/>
    </source>
</evidence>
<dbReference type="GO" id="GO:0015095">
    <property type="term" value="F:magnesium ion transmembrane transporter activity"/>
    <property type="evidence" value="ECO:0007669"/>
    <property type="project" value="TreeGrafter"/>
</dbReference>
<dbReference type="GO" id="GO:0050897">
    <property type="term" value="F:cobalt ion binding"/>
    <property type="evidence" value="ECO:0007669"/>
    <property type="project" value="TreeGrafter"/>
</dbReference>
<keyword evidence="2" id="KW-0813">Transport</keyword>
<gene>
    <name evidence="5" type="ORF">A2W58_00425</name>
</gene>
<proteinExistence type="predicted"/>
<keyword evidence="3" id="KW-1003">Cell membrane</keyword>
<keyword evidence="4" id="KW-0812">Transmembrane</keyword>
<dbReference type="InterPro" id="IPR002523">
    <property type="entry name" value="MgTranspt_CorA/ZnTranspt_ZntB"/>
</dbReference>
<comment type="subcellular location">
    <subcellularLocation>
        <location evidence="1">Cell membrane</location>
        <topology evidence="1">Multi-pass membrane protein</topology>
    </subcellularLocation>
</comment>
<dbReference type="InterPro" id="IPR045861">
    <property type="entry name" value="CorA_cytoplasmic_dom"/>
</dbReference>
<keyword evidence="4" id="KW-1133">Transmembrane helix</keyword>
<evidence type="ECO:0000313" key="6">
    <source>
        <dbReference type="Proteomes" id="UP000179264"/>
    </source>
</evidence>
<dbReference type="Gene3D" id="3.30.460.20">
    <property type="entry name" value="CorA soluble domain-like"/>
    <property type="match status" value="1"/>
</dbReference>
<dbReference type="PANTHER" id="PTHR46494:SF1">
    <property type="entry name" value="CORA FAMILY METAL ION TRANSPORTER (EUROFUNG)"/>
    <property type="match status" value="1"/>
</dbReference>
<dbReference type="AlphaFoldDB" id="A0A1G2T634"/>
<comment type="caution">
    <text evidence="5">The sequence shown here is derived from an EMBL/GenBank/DDBJ whole genome shotgun (WGS) entry which is preliminary data.</text>
</comment>
<dbReference type="Pfam" id="PF01544">
    <property type="entry name" value="CorA"/>
    <property type="match status" value="1"/>
</dbReference>